<name>A0AAE7RYU1_9CAUD</name>
<dbReference type="KEGG" id="vg:75687916"/>
<protein>
    <submittedName>
        <fullName evidence="1">Uncharacterized protein</fullName>
    </submittedName>
</protein>
<reference evidence="1 2" key="1">
    <citation type="submission" date="2021-04" db="EMBL/GenBank/DDBJ databases">
        <authorList>
            <person name="Shkoporov A.N."/>
            <person name="Stockdale S.R."/>
            <person name="Guerin E."/>
            <person name="Ross R.P."/>
            <person name="Hill C."/>
        </authorList>
    </citation>
    <scope>NUCLEOTIDE SEQUENCE [LARGE SCALE GENOMIC DNA]</scope>
    <source>
        <strain evidence="2">cr23_1</strain>
    </source>
</reference>
<evidence type="ECO:0000313" key="1">
    <source>
        <dbReference type="EMBL" id="QWM91457.1"/>
    </source>
</evidence>
<accession>A0AAE7RYU1</accession>
<sequence>MIRKYDLDLYPMSLYIGTISDFYNSKKRFKFYGTVQDMLIDDDGIPADPMGSAATTFLVKERKSGYKGVITFLDEDSNGAISEFLFNTIAHESTHITDAIWQLIGARAESFDERNEPYAYLVGWVAGKIGQYMIDYIRDNE</sequence>
<dbReference type="GeneID" id="75687916"/>
<dbReference type="Proteomes" id="UP000828083">
    <property type="component" value="Segment"/>
</dbReference>
<gene>
    <name evidence="1" type="primary">gp_78131</name>
</gene>
<proteinExistence type="predicted"/>
<dbReference type="RefSeq" id="YP_010510397.1">
    <property type="nucleotide sequence ID" value="NC_067218.1"/>
</dbReference>
<organism evidence="1 2">
    <name type="scientific">uncultured phage cr23_1</name>
    <dbReference type="NCBI Taxonomy" id="2986419"/>
    <lineage>
        <taxon>Viruses</taxon>
        <taxon>Duplodnaviria</taxon>
        <taxon>Heunggongvirae</taxon>
        <taxon>Uroviricota</taxon>
        <taxon>Caudoviricetes</taxon>
        <taxon>Crassvirales</taxon>
        <taxon>Suoliviridae</taxon>
        <taxon>Uncouvirinae</taxon>
        <taxon>Aurodevirus</taxon>
        <taxon>Aurodevirus hiberniae</taxon>
    </lineage>
</organism>
<evidence type="ECO:0000313" key="2">
    <source>
        <dbReference type="Proteomes" id="UP000828083"/>
    </source>
</evidence>
<dbReference type="EMBL" id="MZ130500">
    <property type="protein sequence ID" value="QWM91457.1"/>
    <property type="molecule type" value="Genomic_DNA"/>
</dbReference>
<keyword evidence="2" id="KW-1185">Reference proteome</keyword>